<dbReference type="InterPro" id="IPR050267">
    <property type="entry name" value="Anti-sigma-factor_SerPK"/>
</dbReference>
<name>A0ABQ3XX11_9ACTN</name>
<protein>
    <recommendedName>
        <fullName evidence="2">STAS domain-containing protein</fullName>
    </recommendedName>
</protein>
<feature type="domain" description="STAS" evidence="2">
    <location>
        <begin position="12"/>
        <end position="91"/>
    </location>
</feature>
<dbReference type="EMBL" id="BOMI01000013">
    <property type="protein sequence ID" value="GID72281.1"/>
    <property type="molecule type" value="Genomic_DNA"/>
</dbReference>
<dbReference type="Gene3D" id="3.30.750.24">
    <property type="entry name" value="STAS domain"/>
    <property type="match status" value="1"/>
</dbReference>
<keyword evidence="1" id="KW-0808">Transferase</keyword>
<gene>
    <name evidence="3" type="ORF">Ade02nite_09220</name>
</gene>
<dbReference type="RefSeq" id="WP_203760231.1">
    <property type="nucleotide sequence ID" value="NZ_BAAABO010000025.1"/>
</dbReference>
<dbReference type="InterPro" id="IPR036513">
    <property type="entry name" value="STAS_dom_sf"/>
</dbReference>
<keyword evidence="1" id="KW-0418">Kinase</keyword>
<dbReference type="PANTHER" id="PTHR35526:SF3">
    <property type="entry name" value="ANTI-SIGMA-F FACTOR RSBW"/>
    <property type="match status" value="1"/>
</dbReference>
<dbReference type="Proteomes" id="UP000609879">
    <property type="component" value="Unassembled WGS sequence"/>
</dbReference>
<reference evidence="3 4" key="1">
    <citation type="submission" date="2021-01" db="EMBL/GenBank/DDBJ databases">
        <title>Whole genome shotgun sequence of Actinoplanes deccanensis NBRC 13994.</title>
        <authorList>
            <person name="Komaki H."/>
            <person name="Tamura T."/>
        </authorList>
    </citation>
    <scope>NUCLEOTIDE SEQUENCE [LARGE SCALE GENOMIC DNA]</scope>
    <source>
        <strain evidence="3 4">NBRC 13994</strain>
    </source>
</reference>
<dbReference type="InterPro" id="IPR036890">
    <property type="entry name" value="HATPase_C_sf"/>
</dbReference>
<dbReference type="PROSITE" id="PS50801">
    <property type="entry name" value="STAS"/>
    <property type="match status" value="1"/>
</dbReference>
<dbReference type="InterPro" id="IPR003594">
    <property type="entry name" value="HATPase_dom"/>
</dbReference>
<keyword evidence="4" id="KW-1185">Reference proteome</keyword>
<evidence type="ECO:0000256" key="1">
    <source>
        <dbReference type="ARBA" id="ARBA00022527"/>
    </source>
</evidence>
<evidence type="ECO:0000313" key="3">
    <source>
        <dbReference type="EMBL" id="GID72281.1"/>
    </source>
</evidence>
<proteinExistence type="predicted"/>
<comment type="caution">
    <text evidence="3">The sequence shown here is derived from an EMBL/GenBank/DDBJ whole genome shotgun (WGS) entry which is preliminary data.</text>
</comment>
<dbReference type="CDD" id="cd16936">
    <property type="entry name" value="HATPase_RsbW-like"/>
    <property type="match status" value="1"/>
</dbReference>
<dbReference type="SUPFAM" id="SSF52091">
    <property type="entry name" value="SpoIIaa-like"/>
    <property type="match status" value="1"/>
</dbReference>
<organism evidence="3 4">
    <name type="scientific">Paractinoplanes deccanensis</name>
    <dbReference type="NCBI Taxonomy" id="113561"/>
    <lineage>
        <taxon>Bacteria</taxon>
        <taxon>Bacillati</taxon>
        <taxon>Actinomycetota</taxon>
        <taxon>Actinomycetes</taxon>
        <taxon>Micromonosporales</taxon>
        <taxon>Micromonosporaceae</taxon>
        <taxon>Paractinoplanes</taxon>
    </lineage>
</organism>
<sequence length="235" mass="25546">MKTVTLRDMETGIITVRLSGDLTRTTLTTIRSAIGKAAAECPAAVLVDLSEVRQTTPGHLTPLATASYKAREMWGVPVLLYGADPEIARDLAAYRSFVVLAGSREQALEAGRSTVPRWMRRCLTPLPSQARAARVFIDEACRSWGLMARCDDARLVVTELAANAIRHARTEFDVFVSCPGRYLRVAVRDGSPAMPRAVVPTIESGRGLHLIEAVSTHTGVTRIPGGKIVWALLRV</sequence>
<evidence type="ECO:0000259" key="2">
    <source>
        <dbReference type="PROSITE" id="PS50801"/>
    </source>
</evidence>
<evidence type="ECO:0000313" key="4">
    <source>
        <dbReference type="Proteomes" id="UP000609879"/>
    </source>
</evidence>
<dbReference type="InterPro" id="IPR002645">
    <property type="entry name" value="STAS_dom"/>
</dbReference>
<dbReference type="Pfam" id="PF13581">
    <property type="entry name" value="HATPase_c_2"/>
    <property type="match status" value="1"/>
</dbReference>
<dbReference type="PANTHER" id="PTHR35526">
    <property type="entry name" value="ANTI-SIGMA-F FACTOR RSBW-RELATED"/>
    <property type="match status" value="1"/>
</dbReference>
<accession>A0ABQ3XX11</accession>
<dbReference type="Gene3D" id="3.30.565.10">
    <property type="entry name" value="Histidine kinase-like ATPase, C-terminal domain"/>
    <property type="match status" value="1"/>
</dbReference>
<keyword evidence="1" id="KW-0723">Serine/threonine-protein kinase</keyword>
<dbReference type="SUPFAM" id="SSF55874">
    <property type="entry name" value="ATPase domain of HSP90 chaperone/DNA topoisomerase II/histidine kinase"/>
    <property type="match status" value="1"/>
</dbReference>